<dbReference type="SMART" id="SM00342">
    <property type="entry name" value="HTH_ARAC"/>
    <property type="match status" value="1"/>
</dbReference>
<dbReference type="PROSITE" id="PS01124">
    <property type="entry name" value="HTH_ARAC_FAMILY_2"/>
    <property type="match status" value="1"/>
</dbReference>
<evidence type="ECO:0000256" key="2">
    <source>
        <dbReference type="ARBA" id="ARBA00023125"/>
    </source>
</evidence>
<proteinExistence type="predicted"/>
<dbReference type="GO" id="GO:0005829">
    <property type="term" value="C:cytosol"/>
    <property type="evidence" value="ECO:0007669"/>
    <property type="project" value="TreeGrafter"/>
</dbReference>
<dbReference type="SUPFAM" id="SSF46689">
    <property type="entry name" value="Homeodomain-like"/>
    <property type="match status" value="1"/>
</dbReference>
<evidence type="ECO:0000256" key="3">
    <source>
        <dbReference type="ARBA" id="ARBA00023163"/>
    </source>
</evidence>
<evidence type="ECO:0000313" key="6">
    <source>
        <dbReference type="Proteomes" id="UP000321822"/>
    </source>
</evidence>
<dbReference type="GO" id="GO:0003700">
    <property type="term" value="F:DNA-binding transcription factor activity"/>
    <property type="evidence" value="ECO:0007669"/>
    <property type="project" value="InterPro"/>
</dbReference>
<gene>
    <name evidence="5" type="ORF">ESZ36_18415</name>
</gene>
<dbReference type="EMBL" id="VOLT01000011">
    <property type="protein sequence ID" value="TWX65249.1"/>
    <property type="molecule type" value="Genomic_DNA"/>
</dbReference>
<name>A0A5C6Q8S2_9GAMM</name>
<dbReference type="Pfam" id="PF12625">
    <property type="entry name" value="Arabinose_bd"/>
    <property type="match status" value="1"/>
</dbReference>
<dbReference type="Pfam" id="PF12833">
    <property type="entry name" value="HTH_18"/>
    <property type="match status" value="1"/>
</dbReference>
<dbReference type="PANTHER" id="PTHR47894:SF1">
    <property type="entry name" value="HTH-TYPE TRANSCRIPTIONAL REGULATOR VQSM"/>
    <property type="match status" value="1"/>
</dbReference>
<evidence type="ECO:0000256" key="1">
    <source>
        <dbReference type="ARBA" id="ARBA00023015"/>
    </source>
</evidence>
<dbReference type="InterPro" id="IPR009057">
    <property type="entry name" value="Homeodomain-like_sf"/>
</dbReference>
<feature type="domain" description="HTH araC/xylS-type" evidence="4">
    <location>
        <begin position="246"/>
        <end position="343"/>
    </location>
</feature>
<dbReference type="Gene3D" id="1.10.10.60">
    <property type="entry name" value="Homeodomain-like"/>
    <property type="match status" value="1"/>
</dbReference>
<dbReference type="OrthoDB" id="5582699at2"/>
<keyword evidence="3" id="KW-0804">Transcription</keyword>
<keyword evidence="6" id="KW-1185">Reference proteome</keyword>
<dbReference type="PANTHER" id="PTHR47894">
    <property type="entry name" value="HTH-TYPE TRANSCRIPTIONAL REGULATOR GADX"/>
    <property type="match status" value="1"/>
</dbReference>
<dbReference type="AlphaFoldDB" id="A0A5C6Q8S2"/>
<keyword evidence="2" id="KW-0238">DNA-binding</keyword>
<comment type="caution">
    <text evidence="5">The sequence shown here is derived from an EMBL/GenBank/DDBJ whole genome shotgun (WGS) entry which is preliminary data.</text>
</comment>
<organism evidence="5 6">
    <name type="scientific">Colwellia demingiae</name>
    <dbReference type="NCBI Taxonomy" id="89401"/>
    <lineage>
        <taxon>Bacteria</taxon>
        <taxon>Pseudomonadati</taxon>
        <taxon>Pseudomonadota</taxon>
        <taxon>Gammaproteobacteria</taxon>
        <taxon>Alteromonadales</taxon>
        <taxon>Colwelliaceae</taxon>
        <taxon>Colwellia</taxon>
    </lineage>
</organism>
<accession>A0A5C6Q8S2</accession>
<evidence type="ECO:0000259" key="4">
    <source>
        <dbReference type="PROSITE" id="PS01124"/>
    </source>
</evidence>
<dbReference type="GO" id="GO:0000976">
    <property type="term" value="F:transcription cis-regulatory region binding"/>
    <property type="evidence" value="ECO:0007669"/>
    <property type="project" value="TreeGrafter"/>
</dbReference>
<evidence type="ECO:0000313" key="5">
    <source>
        <dbReference type="EMBL" id="TWX65249.1"/>
    </source>
</evidence>
<keyword evidence="1" id="KW-0805">Transcription regulation</keyword>
<dbReference type="InterPro" id="IPR032687">
    <property type="entry name" value="AraC-type_N"/>
</dbReference>
<dbReference type="Proteomes" id="UP000321822">
    <property type="component" value="Unassembled WGS sequence"/>
</dbReference>
<reference evidence="5 6" key="1">
    <citation type="submission" date="2019-07" db="EMBL/GenBank/DDBJ databases">
        <title>Genomes of sea-ice associated Colwellia species.</title>
        <authorList>
            <person name="Bowman J.P."/>
        </authorList>
    </citation>
    <scope>NUCLEOTIDE SEQUENCE [LARGE SCALE GENOMIC DNA]</scope>
    <source>
        <strain evidence="5 6">ACAM 459</strain>
    </source>
</reference>
<protein>
    <submittedName>
        <fullName evidence="5">AraC family transcriptional regulator</fullName>
    </submittedName>
</protein>
<dbReference type="InterPro" id="IPR018060">
    <property type="entry name" value="HTH_AraC"/>
</dbReference>
<dbReference type="RefSeq" id="WP_146790573.1">
    <property type="nucleotide sequence ID" value="NZ_VOLT01000011.1"/>
</dbReference>
<sequence length="344" mass="39034">MVQQNSLPANFTGQVFAHKLNFISTTLSESGIDLSCLLKGTDIEPYGLDDREYQINKDQIVSFYRNVVALDIPGMSLLLGSAIKPKDYGLYGCTLLCCKSLRSALEFSIRYHNLVTKTVNMSLHVDGESEQSCFRFEDLLHTIDLEEFNIELQCVIVLSLVRDCMDSENFSFDALRFSFDKPKHHQGYEDFFGCPITYGNPYNEFVFDDDKLSLNTPKSNPFAMPLLLSQCDRVLSSVATKNEFLITINQWIAENMHKDLCAENLASDLYLTPRTLRRKLSEQGTSFRDIVKELRCSAAKKLIIETQLTIEDIGCAIGFNDVSNFRAAFKKWTGQTPSNLRQVN</sequence>